<evidence type="ECO:0000313" key="1">
    <source>
        <dbReference type="Proteomes" id="UP000095287"/>
    </source>
</evidence>
<organism evidence="1 2">
    <name type="scientific">Steinernema glaseri</name>
    <dbReference type="NCBI Taxonomy" id="37863"/>
    <lineage>
        <taxon>Eukaryota</taxon>
        <taxon>Metazoa</taxon>
        <taxon>Ecdysozoa</taxon>
        <taxon>Nematoda</taxon>
        <taxon>Chromadorea</taxon>
        <taxon>Rhabditida</taxon>
        <taxon>Tylenchina</taxon>
        <taxon>Panagrolaimomorpha</taxon>
        <taxon>Strongyloidoidea</taxon>
        <taxon>Steinernematidae</taxon>
        <taxon>Steinernema</taxon>
    </lineage>
</organism>
<reference evidence="2" key="1">
    <citation type="submission" date="2016-11" db="UniProtKB">
        <authorList>
            <consortium name="WormBaseParasite"/>
        </authorList>
    </citation>
    <scope>IDENTIFICATION</scope>
</reference>
<proteinExistence type="predicted"/>
<dbReference type="AlphaFoldDB" id="A0A1I7ZTT0"/>
<keyword evidence="1" id="KW-1185">Reference proteome</keyword>
<dbReference type="WBParaSite" id="L893_g29753.t1">
    <property type="protein sequence ID" value="L893_g29753.t1"/>
    <property type="gene ID" value="L893_g29753"/>
</dbReference>
<dbReference type="Proteomes" id="UP000095287">
    <property type="component" value="Unplaced"/>
</dbReference>
<name>A0A1I7ZTT0_9BILA</name>
<protein>
    <submittedName>
        <fullName evidence="2">F-box domain-containing protein</fullName>
    </submittedName>
</protein>
<evidence type="ECO:0000313" key="2">
    <source>
        <dbReference type="WBParaSite" id="L893_g29753.t1"/>
    </source>
</evidence>
<accession>A0A1I7ZTT0</accession>
<sequence>MDALPAELVAPIVKLVNPESLTILKSILRPNTPWSLSVDHALEPRFDLYITVLYLRGFDCKQNASDPTMLKSVVNENRFCSVGHSGSDSAQAVPMSAILGANDTEQFNTKRCPKR</sequence>